<dbReference type="Proteomes" id="UP000050741">
    <property type="component" value="Unassembled WGS sequence"/>
</dbReference>
<evidence type="ECO:0000313" key="3">
    <source>
        <dbReference type="WBParaSite" id="GPLIN_000880300"/>
    </source>
</evidence>
<feature type="domain" description="B30.2/SPRY" evidence="1">
    <location>
        <begin position="1"/>
        <end position="179"/>
    </location>
</feature>
<dbReference type="SUPFAM" id="SSF49899">
    <property type="entry name" value="Concanavalin A-like lectins/glucanases"/>
    <property type="match status" value="1"/>
</dbReference>
<accession>A0A183C7F7</accession>
<dbReference type="PROSITE" id="PS50188">
    <property type="entry name" value="B302_SPRY"/>
    <property type="match status" value="1"/>
</dbReference>
<dbReference type="InterPro" id="IPR044736">
    <property type="entry name" value="Gid1/RanBPM/SPLA_SPRY"/>
</dbReference>
<dbReference type="CDD" id="cd12885">
    <property type="entry name" value="SPRY_RanBP_like"/>
    <property type="match status" value="1"/>
</dbReference>
<sequence length="188" mass="21212">MASMRSVSNQLIRQQNRWDSAACHERLALIEPDRLIVQCNGRNWEWGSVRAEKRMLENPYFEVKILTKTGRIFVGLANKQMPLYGLIGATEGTYGYASWGTFWGQVEGRPFIDGKPWFGVGDIVGCGVNLKNGQIIYTKNGRRLDTDGLRVDFAAALFPCVSLYRPGTKIEANFGPNFKFNITDVIRN</sequence>
<reference evidence="3" key="3">
    <citation type="submission" date="2016-06" db="UniProtKB">
        <authorList>
            <consortium name="WormBaseParasite"/>
        </authorList>
    </citation>
    <scope>IDENTIFICATION</scope>
</reference>
<dbReference type="InterPro" id="IPR050618">
    <property type="entry name" value="Ubq-SigPath_Reg"/>
</dbReference>
<name>A0A183C7F7_GLOPA</name>
<dbReference type="AlphaFoldDB" id="A0A183C7F7"/>
<protein>
    <submittedName>
        <fullName evidence="3">B30.2/SPRY domain-containing protein</fullName>
    </submittedName>
</protein>
<evidence type="ECO:0000313" key="2">
    <source>
        <dbReference type="Proteomes" id="UP000050741"/>
    </source>
</evidence>
<dbReference type="SMART" id="SM00449">
    <property type="entry name" value="SPRY"/>
    <property type="match status" value="1"/>
</dbReference>
<proteinExistence type="predicted"/>
<dbReference type="PANTHER" id="PTHR12864">
    <property type="entry name" value="RAN BINDING PROTEIN 9-RELATED"/>
    <property type="match status" value="1"/>
</dbReference>
<organism evidence="2 3">
    <name type="scientific">Globodera pallida</name>
    <name type="common">Potato cyst nematode worm</name>
    <name type="synonym">Heterodera pallida</name>
    <dbReference type="NCBI Taxonomy" id="36090"/>
    <lineage>
        <taxon>Eukaryota</taxon>
        <taxon>Metazoa</taxon>
        <taxon>Ecdysozoa</taxon>
        <taxon>Nematoda</taxon>
        <taxon>Chromadorea</taxon>
        <taxon>Rhabditida</taxon>
        <taxon>Tylenchina</taxon>
        <taxon>Tylenchomorpha</taxon>
        <taxon>Tylenchoidea</taxon>
        <taxon>Heteroderidae</taxon>
        <taxon>Heteroderinae</taxon>
        <taxon>Globodera</taxon>
    </lineage>
</organism>
<dbReference type="InterPro" id="IPR013320">
    <property type="entry name" value="ConA-like_dom_sf"/>
</dbReference>
<dbReference type="InterPro" id="IPR001870">
    <property type="entry name" value="B30.2/SPRY"/>
</dbReference>
<reference evidence="2" key="2">
    <citation type="submission" date="2014-05" db="EMBL/GenBank/DDBJ databases">
        <title>The genome and life-stage specific transcriptomes of Globodera pallida elucidate key aspects of plant parasitism by a cyst nematode.</title>
        <authorList>
            <person name="Cotton J.A."/>
            <person name="Lilley C.J."/>
            <person name="Jones L.M."/>
            <person name="Kikuchi T."/>
            <person name="Reid A.J."/>
            <person name="Thorpe P."/>
            <person name="Tsai I.J."/>
            <person name="Beasley H."/>
            <person name="Blok V."/>
            <person name="Cock P.J.A."/>
            <person name="Van den Akker S.E."/>
            <person name="Holroyd N."/>
            <person name="Hunt M."/>
            <person name="Mantelin S."/>
            <person name="Naghra H."/>
            <person name="Pain A."/>
            <person name="Palomares-Rius J.E."/>
            <person name="Zarowiecki M."/>
            <person name="Berriman M."/>
            <person name="Jones J.T."/>
            <person name="Urwin P.E."/>
        </authorList>
    </citation>
    <scope>NUCLEOTIDE SEQUENCE [LARGE SCALE GENOMIC DNA]</scope>
    <source>
        <strain evidence="2">Lindley</strain>
    </source>
</reference>
<dbReference type="InterPro" id="IPR003877">
    <property type="entry name" value="SPRY_dom"/>
</dbReference>
<dbReference type="Gene3D" id="2.60.120.920">
    <property type="match status" value="1"/>
</dbReference>
<evidence type="ECO:0000259" key="1">
    <source>
        <dbReference type="PROSITE" id="PS50188"/>
    </source>
</evidence>
<dbReference type="Pfam" id="PF00622">
    <property type="entry name" value="SPRY"/>
    <property type="match status" value="1"/>
</dbReference>
<keyword evidence="2" id="KW-1185">Reference proteome</keyword>
<dbReference type="WBParaSite" id="GPLIN_000880300">
    <property type="protein sequence ID" value="GPLIN_000880300"/>
    <property type="gene ID" value="GPLIN_000880300"/>
</dbReference>
<reference evidence="2" key="1">
    <citation type="submission" date="2013-12" db="EMBL/GenBank/DDBJ databases">
        <authorList>
            <person name="Aslett M."/>
        </authorList>
    </citation>
    <scope>NUCLEOTIDE SEQUENCE [LARGE SCALE GENOMIC DNA]</scope>
    <source>
        <strain evidence="2">Lindley</strain>
    </source>
</reference>
<dbReference type="InterPro" id="IPR043136">
    <property type="entry name" value="B30.2/SPRY_sf"/>
</dbReference>